<reference evidence="3 4" key="1">
    <citation type="journal article" date="2012" name="Genome Biol.">
        <title>Genome and low-iron response of an oceanic diatom adapted to chronic iron limitation.</title>
        <authorList>
            <person name="Lommer M."/>
            <person name="Specht M."/>
            <person name="Roy A.S."/>
            <person name="Kraemer L."/>
            <person name="Andreson R."/>
            <person name="Gutowska M.A."/>
            <person name="Wolf J."/>
            <person name="Bergner S.V."/>
            <person name="Schilhabel M.B."/>
            <person name="Klostermeier U.C."/>
            <person name="Beiko R.G."/>
            <person name="Rosenstiel P."/>
            <person name="Hippler M."/>
            <person name="Laroche J."/>
        </authorList>
    </citation>
    <scope>NUCLEOTIDE SEQUENCE [LARGE SCALE GENOMIC DNA]</scope>
    <source>
        <strain evidence="3 4">CCMP1005</strain>
    </source>
</reference>
<keyword evidence="4" id="KW-1185">Reference proteome</keyword>
<evidence type="ECO:0000256" key="2">
    <source>
        <dbReference type="SAM" id="MobiDB-lite"/>
    </source>
</evidence>
<proteinExistence type="predicted"/>
<organism evidence="3 4">
    <name type="scientific">Thalassiosira oceanica</name>
    <name type="common">Marine diatom</name>
    <dbReference type="NCBI Taxonomy" id="159749"/>
    <lineage>
        <taxon>Eukaryota</taxon>
        <taxon>Sar</taxon>
        <taxon>Stramenopiles</taxon>
        <taxon>Ochrophyta</taxon>
        <taxon>Bacillariophyta</taxon>
        <taxon>Coscinodiscophyceae</taxon>
        <taxon>Thalassiosirophycidae</taxon>
        <taxon>Thalassiosirales</taxon>
        <taxon>Thalassiosiraceae</taxon>
        <taxon>Thalassiosira</taxon>
    </lineage>
</organism>
<sequence length="253" mass="28757">MYETQNRARTGDEKVVSAPAAKSPQSPQSADAAAAAAKIAELQAELEALKQSHSVVVDELNAKVDALQESLTSALQWAYAVEEIPRQHWLDSGHDKDYADAMEDLLSSMEESIKDLRMGTVSENEFGENMIKIDFDLQEEDEDYIHADHDELLVPYWKELAAALRHWSEYHADGKCLEVEIIYIEMPKAVLDILRPAFEQSRIERVYFENCRHSSHSSGYMADFFKQVLQSNHFITRVSFGILEFAQEDVKTV</sequence>
<dbReference type="AlphaFoldDB" id="K0RZK2"/>
<feature type="non-terminal residue" evidence="3">
    <location>
        <position position="253"/>
    </location>
</feature>
<accession>K0RZK2</accession>
<protein>
    <submittedName>
        <fullName evidence="3">Uncharacterized protein</fullName>
    </submittedName>
</protein>
<keyword evidence="1" id="KW-0175">Coiled coil</keyword>
<name>K0RZK2_THAOC</name>
<dbReference type="EMBL" id="AGNL01025011">
    <property type="protein sequence ID" value="EJK58510.1"/>
    <property type="molecule type" value="Genomic_DNA"/>
</dbReference>
<feature type="coiled-coil region" evidence="1">
    <location>
        <begin position="32"/>
        <end position="59"/>
    </location>
</feature>
<dbReference type="Proteomes" id="UP000266841">
    <property type="component" value="Unassembled WGS sequence"/>
</dbReference>
<evidence type="ECO:0000313" key="4">
    <source>
        <dbReference type="Proteomes" id="UP000266841"/>
    </source>
</evidence>
<evidence type="ECO:0000313" key="3">
    <source>
        <dbReference type="EMBL" id="EJK58510.1"/>
    </source>
</evidence>
<evidence type="ECO:0000256" key="1">
    <source>
        <dbReference type="SAM" id="Coils"/>
    </source>
</evidence>
<feature type="compositionally biased region" description="Low complexity" evidence="2">
    <location>
        <begin position="18"/>
        <end position="29"/>
    </location>
</feature>
<comment type="caution">
    <text evidence="3">The sequence shown here is derived from an EMBL/GenBank/DDBJ whole genome shotgun (WGS) entry which is preliminary data.</text>
</comment>
<gene>
    <name evidence="3" type="ORF">THAOC_21357</name>
</gene>
<feature type="region of interest" description="Disordered" evidence="2">
    <location>
        <begin position="1"/>
        <end position="29"/>
    </location>
</feature>